<dbReference type="GO" id="GO:0016757">
    <property type="term" value="F:glycosyltransferase activity"/>
    <property type="evidence" value="ECO:0007669"/>
    <property type="project" value="UniProtKB-KW"/>
</dbReference>
<feature type="domain" description="Glycosyltransferase subfamily 4-like N-terminal" evidence="4">
    <location>
        <begin position="24"/>
        <end position="194"/>
    </location>
</feature>
<evidence type="ECO:0000256" key="1">
    <source>
        <dbReference type="ARBA" id="ARBA00022676"/>
    </source>
</evidence>
<dbReference type="PANTHER" id="PTHR45947:SF3">
    <property type="entry name" value="SULFOQUINOVOSYL TRANSFERASE SQD2"/>
    <property type="match status" value="1"/>
</dbReference>
<protein>
    <submittedName>
        <fullName evidence="5">GDP-mannose-dependent alpha-(1-6)-phosphatidylinositol dimannoside mannosyltransferase</fullName>
    </submittedName>
</protein>
<keyword evidence="6" id="KW-1185">Reference proteome</keyword>
<evidence type="ECO:0000259" key="3">
    <source>
        <dbReference type="Pfam" id="PF00534"/>
    </source>
</evidence>
<dbReference type="GO" id="GO:1901137">
    <property type="term" value="P:carbohydrate derivative biosynthetic process"/>
    <property type="evidence" value="ECO:0007669"/>
    <property type="project" value="UniProtKB-ARBA"/>
</dbReference>
<accession>A0A5M3WIE5</accession>
<evidence type="ECO:0000259" key="4">
    <source>
        <dbReference type="Pfam" id="PF13579"/>
    </source>
</evidence>
<keyword evidence="1 5" id="KW-0328">Glycosyltransferase</keyword>
<reference evidence="5 6" key="1">
    <citation type="submission" date="2019-10" db="EMBL/GenBank/DDBJ databases">
        <title>Whole genome shotgun sequence of Acrocarpospora macrocephala NBRC 16266.</title>
        <authorList>
            <person name="Ichikawa N."/>
            <person name="Kimura A."/>
            <person name="Kitahashi Y."/>
            <person name="Komaki H."/>
            <person name="Oguchi A."/>
        </authorList>
    </citation>
    <scope>NUCLEOTIDE SEQUENCE [LARGE SCALE GENOMIC DNA]</scope>
    <source>
        <strain evidence="5 6">NBRC 16266</strain>
    </source>
</reference>
<evidence type="ECO:0000313" key="5">
    <source>
        <dbReference type="EMBL" id="GES08476.1"/>
    </source>
</evidence>
<evidence type="ECO:0000256" key="2">
    <source>
        <dbReference type="ARBA" id="ARBA00022679"/>
    </source>
</evidence>
<dbReference type="InterPro" id="IPR001296">
    <property type="entry name" value="Glyco_trans_1"/>
</dbReference>
<dbReference type="PANTHER" id="PTHR45947">
    <property type="entry name" value="SULFOQUINOVOSYL TRANSFERASE SQD2"/>
    <property type="match status" value="1"/>
</dbReference>
<comment type="caution">
    <text evidence="5">The sequence shown here is derived from an EMBL/GenBank/DDBJ whole genome shotgun (WGS) entry which is preliminary data.</text>
</comment>
<gene>
    <name evidence="5" type="ORF">Amac_020720</name>
</gene>
<feature type="domain" description="Glycosyl transferase family 1" evidence="3">
    <location>
        <begin position="214"/>
        <end position="362"/>
    </location>
</feature>
<name>A0A5M3WIE5_9ACTN</name>
<sequence>MPVPMPGWTMRIVRLANFVTPRSGGLRTALEELGAGYTAAGHDVVLVVPGDRPGHRETRAGLVVTVPGPVVPATGGYRVITARRALARLLDDLKPDRLEVSDRTTLRWTGDWARSRGVRSAMVSHESLDGLLRLFTPRAVRDPGGPPTPFTRTLADRLNLATARSFDVVICTTDWASAEFRRLGVPNLVRVPLGVDLTRFAPSRRDPAQRRTLAGPGEHLLVHCSRLSAEKRPDQPILALRELRRRGVPAVLVVAGDGPRRRALEKLAGGLPVRFLGHVADRDEVARLLAGADVAIAPGPVETFGLAALEALAAGTPVVVSAHSALPEVIGDAGIAVQGGPEAYADAIERLLARDEEDRRTAARRQATRFGWPSSAAGFLQAHGLPAPPVRSGDRQ</sequence>
<evidence type="ECO:0000313" key="6">
    <source>
        <dbReference type="Proteomes" id="UP000331127"/>
    </source>
</evidence>
<organism evidence="5 6">
    <name type="scientific">Acrocarpospora macrocephala</name>
    <dbReference type="NCBI Taxonomy" id="150177"/>
    <lineage>
        <taxon>Bacteria</taxon>
        <taxon>Bacillati</taxon>
        <taxon>Actinomycetota</taxon>
        <taxon>Actinomycetes</taxon>
        <taxon>Streptosporangiales</taxon>
        <taxon>Streptosporangiaceae</taxon>
        <taxon>Acrocarpospora</taxon>
    </lineage>
</organism>
<keyword evidence="2 5" id="KW-0808">Transferase</keyword>
<dbReference type="Pfam" id="PF13579">
    <property type="entry name" value="Glyco_trans_4_4"/>
    <property type="match status" value="1"/>
</dbReference>
<dbReference type="SUPFAM" id="SSF53756">
    <property type="entry name" value="UDP-Glycosyltransferase/glycogen phosphorylase"/>
    <property type="match status" value="1"/>
</dbReference>
<dbReference type="EMBL" id="BLAE01000010">
    <property type="protein sequence ID" value="GES08476.1"/>
    <property type="molecule type" value="Genomic_DNA"/>
</dbReference>
<dbReference type="InterPro" id="IPR050194">
    <property type="entry name" value="Glycosyltransferase_grp1"/>
</dbReference>
<proteinExistence type="predicted"/>
<dbReference type="AlphaFoldDB" id="A0A5M3WIE5"/>
<dbReference type="Proteomes" id="UP000331127">
    <property type="component" value="Unassembled WGS sequence"/>
</dbReference>
<dbReference type="InterPro" id="IPR028098">
    <property type="entry name" value="Glyco_trans_4-like_N"/>
</dbReference>
<dbReference type="Gene3D" id="3.40.50.2000">
    <property type="entry name" value="Glycogen Phosphorylase B"/>
    <property type="match status" value="2"/>
</dbReference>
<dbReference type="Pfam" id="PF00534">
    <property type="entry name" value="Glycos_transf_1"/>
    <property type="match status" value="1"/>
</dbReference>